<dbReference type="AlphaFoldDB" id="A0A1Y2T8U9"/>
<accession>A0A1Y2T8U9</accession>
<organism evidence="1 2">
    <name type="scientific">Symbiobacterium thermophilum</name>
    <dbReference type="NCBI Taxonomy" id="2734"/>
    <lineage>
        <taxon>Bacteria</taxon>
        <taxon>Bacillati</taxon>
        <taxon>Bacillota</taxon>
        <taxon>Clostridia</taxon>
        <taxon>Eubacteriales</taxon>
        <taxon>Symbiobacteriaceae</taxon>
        <taxon>Symbiobacterium</taxon>
    </lineage>
</organism>
<proteinExistence type="predicted"/>
<gene>
    <name evidence="1" type="ORF">A6D92_01310</name>
</gene>
<name>A0A1Y2T8U9_SYMTR</name>
<evidence type="ECO:0000313" key="1">
    <source>
        <dbReference type="EMBL" id="OTA42137.1"/>
    </source>
</evidence>
<evidence type="ECO:0000313" key="2">
    <source>
        <dbReference type="Proteomes" id="UP000194267"/>
    </source>
</evidence>
<reference evidence="2" key="1">
    <citation type="submission" date="2016-04" db="EMBL/GenBank/DDBJ databases">
        <authorList>
            <person name="Antunes L.P."/>
            <person name="Martins L.F."/>
            <person name="Pereira R.V."/>
            <person name="Thomas A.M."/>
            <person name="Barbosa D."/>
            <person name="Nascimento L."/>
            <person name="Silva G.M."/>
            <person name="Condomitti G.W."/>
            <person name="Digiampietri L.A."/>
            <person name="Lombardi K.C."/>
            <person name="Ramos P.L."/>
            <person name="Quaggio R.B."/>
            <person name="Oliveira J.C."/>
            <person name="Pascon R.C."/>
            <person name="Cruz J.B."/>
            <person name="Silva A.M."/>
            <person name="Setubal J.C."/>
        </authorList>
    </citation>
    <scope>NUCLEOTIDE SEQUENCE [LARGE SCALE GENOMIC DNA]</scope>
</reference>
<protein>
    <submittedName>
        <fullName evidence="1">Uncharacterized protein</fullName>
    </submittedName>
</protein>
<comment type="caution">
    <text evidence="1">The sequence shown here is derived from an EMBL/GenBank/DDBJ whole genome shotgun (WGS) entry which is preliminary data.</text>
</comment>
<sequence>MLQKLQLVAREGSLTVTDVYLGHIKRDEDRKVLAHADAYRWSDLDPQLRAILTQHLYQAIEGAQGEVNFPCMYTGEVLPVDKVASAEYDRLHNRPSVEVLEAIRDMEEVHPQSLVDLGNVLAYKVMAAGAIKNHLVAILRFRAVPELGAAPLRFSFATVLDLEDREESLFDEHTGSFRTQVLNNVIKRGSVSRAVFFPCLDAEGREIADLMVYAGSGAAAWFKALEATRRLSPRREGQALLRMITEQNATGEVPHDLFRRMGADLLDEAADGLSAESVVRSMEKAVGHGVDRLGFQARWESAFGDLSYRPAYNSLFGGAEKPTRMKMRAGSIEITLTPADLESFRQVTVGDRTFILFAVPERARVVVGKDLDLKIKPVGLADIQRWMTGEEDPAS</sequence>
<dbReference type="EMBL" id="LWLV01000064">
    <property type="protein sequence ID" value="OTA42137.1"/>
    <property type="molecule type" value="Genomic_DNA"/>
</dbReference>
<dbReference type="Proteomes" id="UP000194267">
    <property type="component" value="Unassembled WGS sequence"/>
</dbReference>